<dbReference type="PROSITE" id="PS50045">
    <property type="entry name" value="SIGMA54_INTERACT_4"/>
    <property type="match status" value="1"/>
</dbReference>
<dbReference type="Pfam" id="PF25601">
    <property type="entry name" value="AAA_lid_14"/>
    <property type="match status" value="1"/>
</dbReference>
<dbReference type="InterPro" id="IPR011006">
    <property type="entry name" value="CheY-like_superfamily"/>
</dbReference>
<dbReference type="PROSITE" id="PS00676">
    <property type="entry name" value="SIGMA54_INTERACT_2"/>
    <property type="match status" value="1"/>
</dbReference>
<evidence type="ECO:0000313" key="9">
    <source>
        <dbReference type="EMBL" id="BCX66390.1"/>
    </source>
</evidence>
<proteinExistence type="predicted"/>
<dbReference type="PRINTS" id="PR01590">
    <property type="entry name" value="HTHFIS"/>
</dbReference>
<keyword evidence="3" id="KW-0805">Transcription regulation</keyword>
<evidence type="ECO:0000256" key="2">
    <source>
        <dbReference type="ARBA" id="ARBA00022840"/>
    </source>
</evidence>
<evidence type="ECO:0000256" key="6">
    <source>
        <dbReference type="PROSITE-ProRule" id="PRU00169"/>
    </source>
</evidence>
<dbReference type="CDD" id="cd00009">
    <property type="entry name" value="AAA"/>
    <property type="match status" value="1"/>
</dbReference>
<dbReference type="InterPro" id="IPR027417">
    <property type="entry name" value="P-loop_NTPase"/>
</dbReference>
<dbReference type="SUPFAM" id="SSF46689">
    <property type="entry name" value="Homeodomain-like"/>
    <property type="match status" value="1"/>
</dbReference>
<keyword evidence="5" id="KW-0804">Transcription</keyword>
<dbReference type="InterPro" id="IPR025662">
    <property type="entry name" value="Sigma_54_int_dom_ATP-bd_1"/>
</dbReference>
<sequence length="463" mass="50964">MTHNVLVVDDEPKLCDLLASALSQNGITVFTAGNGLHALKVLEVEDIDLVITDWRMPGMDGPQLLAEIKSRFPQLPVIVMTAYSTVKNAVQSMRNGAFDYIAKPFDIDELDITVSKALQFRDILKDNQRMRAELDEHRQIDSLIGDSQSFRRVLHAIDSVRESNATILLTGESGTGKEMVARAIHKHGNRADKPFVAVNCAAIPEGLLESEMFGHRKGAFTGAVADRVGRFMQADKGTLFLDEIGEMPLPLQAKILRALQERIIEPVGDPRERKVDVRVIAATNKNLLEAVANKEFREDLYYRLNVFPIPLPALRERIEDIAPLARHFAHTLGATAGKRITGFSPEALQAMARYSWPGNIRELQNCVERATIVASGAVIEDHDLPAYLFASAPAAGNAILSEGTRVPPDLEAALAEVEKAYILAALAQSNGVQAAAAQLIGISERSFWYRLKKLGIHVDKIIR</sequence>
<keyword evidence="6" id="KW-0597">Phosphoprotein</keyword>
<dbReference type="Pfam" id="PF00072">
    <property type="entry name" value="Response_reg"/>
    <property type="match status" value="1"/>
</dbReference>
<evidence type="ECO:0000256" key="5">
    <source>
        <dbReference type="ARBA" id="ARBA00023163"/>
    </source>
</evidence>
<dbReference type="InterPro" id="IPR001789">
    <property type="entry name" value="Sig_transdc_resp-reg_receiver"/>
</dbReference>
<dbReference type="RefSeq" id="WP_096513243.1">
    <property type="nucleotide sequence ID" value="NZ_AP017423.2"/>
</dbReference>
<dbReference type="InterPro" id="IPR003593">
    <property type="entry name" value="AAA+_ATPase"/>
</dbReference>
<keyword evidence="10" id="KW-1185">Reference proteome</keyword>
<dbReference type="Gene3D" id="3.40.50.2300">
    <property type="match status" value="1"/>
</dbReference>
<dbReference type="InterPro" id="IPR058031">
    <property type="entry name" value="AAA_lid_NorR"/>
</dbReference>
<dbReference type="Proteomes" id="UP000218595">
    <property type="component" value="Chromosome"/>
</dbReference>
<dbReference type="Pfam" id="PF00158">
    <property type="entry name" value="Sigma54_activat"/>
    <property type="match status" value="1"/>
</dbReference>
<gene>
    <name evidence="9" type="ORF">LAB08_R10060</name>
</gene>
<feature type="modified residue" description="4-aspartylphosphate" evidence="6">
    <location>
        <position position="53"/>
    </location>
</feature>
<evidence type="ECO:0000259" key="7">
    <source>
        <dbReference type="PROSITE" id="PS50045"/>
    </source>
</evidence>
<evidence type="ECO:0000256" key="4">
    <source>
        <dbReference type="ARBA" id="ARBA00023125"/>
    </source>
</evidence>
<dbReference type="EMBL" id="AP017423">
    <property type="protein sequence ID" value="BCX66390.1"/>
    <property type="molecule type" value="Genomic_DNA"/>
</dbReference>
<dbReference type="Gene3D" id="1.10.10.60">
    <property type="entry name" value="Homeodomain-like"/>
    <property type="match status" value="1"/>
</dbReference>
<dbReference type="SMART" id="SM00448">
    <property type="entry name" value="REC"/>
    <property type="match status" value="1"/>
</dbReference>
<keyword evidence="4" id="KW-0238">DNA-binding</keyword>
<dbReference type="Gene3D" id="1.10.8.60">
    <property type="match status" value="1"/>
</dbReference>
<evidence type="ECO:0000256" key="3">
    <source>
        <dbReference type="ARBA" id="ARBA00023015"/>
    </source>
</evidence>
<dbReference type="InterPro" id="IPR025943">
    <property type="entry name" value="Sigma_54_int_dom_ATP-bd_2"/>
</dbReference>
<dbReference type="PROSITE" id="PS00688">
    <property type="entry name" value="SIGMA54_INTERACT_3"/>
    <property type="match status" value="1"/>
</dbReference>
<protein>
    <submittedName>
        <fullName evidence="9">Sigma-54-dependent Fis family transcriptional regulator</fullName>
    </submittedName>
</protein>
<dbReference type="SUPFAM" id="SSF52540">
    <property type="entry name" value="P-loop containing nucleoside triphosphate hydrolases"/>
    <property type="match status" value="1"/>
</dbReference>
<dbReference type="Gene3D" id="3.40.50.300">
    <property type="entry name" value="P-loop containing nucleotide triphosphate hydrolases"/>
    <property type="match status" value="1"/>
</dbReference>
<dbReference type="PROSITE" id="PS50110">
    <property type="entry name" value="RESPONSE_REGULATORY"/>
    <property type="match status" value="1"/>
</dbReference>
<evidence type="ECO:0000313" key="10">
    <source>
        <dbReference type="Proteomes" id="UP000218595"/>
    </source>
</evidence>
<name>A0ABM7RMZ3_9PSED</name>
<reference evidence="9 10" key="1">
    <citation type="submission" date="2016-04" db="EMBL/GenBank/DDBJ databases">
        <title>Complete genome sequence of Pseudomonas sp. LAB-08 isolated from TCE contaminated aquifer soil.</title>
        <authorList>
            <person name="Dohra H."/>
            <person name="Suzuki K."/>
            <person name="Fatma A."/>
            <person name="Inuzuka Y."/>
            <person name="Honjo M."/>
            <person name="Tashiro Y."/>
            <person name="Futamata H."/>
        </authorList>
    </citation>
    <scope>NUCLEOTIDE SEQUENCE [LARGE SCALE GENOMIC DNA]</scope>
    <source>
        <strain evidence="9 10">LAB-08</strain>
    </source>
</reference>
<evidence type="ECO:0000259" key="8">
    <source>
        <dbReference type="PROSITE" id="PS50110"/>
    </source>
</evidence>
<dbReference type="PANTHER" id="PTHR32071">
    <property type="entry name" value="TRANSCRIPTIONAL REGULATORY PROTEIN"/>
    <property type="match status" value="1"/>
</dbReference>
<keyword evidence="1" id="KW-0547">Nucleotide-binding</keyword>
<dbReference type="InterPro" id="IPR009057">
    <property type="entry name" value="Homeodomain-like_sf"/>
</dbReference>
<dbReference type="InterPro" id="IPR002078">
    <property type="entry name" value="Sigma_54_int"/>
</dbReference>
<feature type="domain" description="Response regulatory" evidence="8">
    <location>
        <begin position="4"/>
        <end position="118"/>
    </location>
</feature>
<dbReference type="InterPro" id="IPR002197">
    <property type="entry name" value="HTH_Fis"/>
</dbReference>
<dbReference type="Pfam" id="PF02954">
    <property type="entry name" value="HTH_8"/>
    <property type="match status" value="1"/>
</dbReference>
<evidence type="ECO:0000256" key="1">
    <source>
        <dbReference type="ARBA" id="ARBA00022741"/>
    </source>
</evidence>
<organism evidence="9 10">
    <name type="scientific">Pseudomonas izuensis</name>
    <dbReference type="NCBI Taxonomy" id="2684212"/>
    <lineage>
        <taxon>Bacteria</taxon>
        <taxon>Pseudomonadati</taxon>
        <taxon>Pseudomonadota</taxon>
        <taxon>Gammaproteobacteria</taxon>
        <taxon>Pseudomonadales</taxon>
        <taxon>Pseudomonadaceae</taxon>
        <taxon>Pseudomonas</taxon>
    </lineage>
</organism>
<keyword evidence="2" id="KW-0067">ATP-binding</keyword>
<dbReference type="PROSITE" id="PS00675">
    <property type="entry name" value="SIGMA54_INTERACT_1"/>
    <property type="match status" value="1"/>
</dbReference>
<dbReference type="InterPro" id="IPR025944">
    <property type="entry name" value="Sigma_54_int_dom_CS"/>
</dbReference>
<dbReference type="SUPFAM" id="SSF52172">
    <property type="entry name" value="CheY-like"/>
    <property type="match status" value="1"/>
</dbReference>
<feature type="domain" description="Sigma-54 factor interaction" evidence="7">
    <location>
        <begin position="143"/>
        <end position="372"/>
    </location>
</feature>
<accession>A0ABM7RMZ3</accession>
<dbReference type="SMART" id="SM00382">
    <property type="entry name" value="AAA"/>
    <property type="match status" value="1"/>
</dbReference>